<organism evidence="2 3">
    <name type="scientific">Phytoactinopolyspora halotolerans</name>
    <dbReference type="NCBI Taxonomy" id="1981512"/>
    <lineage>
        <taxon>Bacteria</taxon>
        <taxon>Bacillati</taxon>
        <taxon>Actinomycetota</taxon>
        <taxon>Actinomycetes</taxon>
        <taxon>Jiangellales</taxon>
        <taxon>Jiangellaceae</taxon>
        <taxon>Phytoactinopolyspora</taxon>
    </lineage>
</organism>
<dbReference type="Gene3D" id="3.90.280.10">
    <property type="entry name" value="PEBP-like"/>
    <property type="match status" value="1"/>
</dbReference>
<sequence>MSLERPPAPNPYELLPAVPSFQVSSDDVHDGAQLDNKFLFNDWGMPGDNLSPHLRWDGAPERTQSYVVTCFDPDAPTPSGFWHWIVVDIPAHIREMPRGAGAADGLGLPDGAFSVRNDTGSVGYAGAAPPQGDIAHRYFFVVHAVDVPSLQAEGVSPEATPAVVSFNLAFHTLARGMIVPVYSH</sequence>
<dbReference type="PANTHER" id="PTHR30289">
    <property type="entry name" value="UNCHARACTERIZED PROTEIN YBCL-RELATED"/>
    <property type="match status" value="1"/>
</dbReference>
<dbReference type="InterPro" id="IPR036610">
    <property type="entry name" value="PEBP-like_sf"/>
</dbReference>
<dbReference type="RefSeq" id="WP_163741456.1">
    <property type="nucleotide sequence ID" value="NZ_JAAGOA010000016.1"/>
</dbReference>
<dbReference type="SUPFAM" id="SSF49777">
    <property type="entry name" value="PEBP-like"/>
    <property type="match status" value="1"/>
</dbReference>
<protein>
    <submittedName>
        <fullName evidence="2">YbhB/YbcL family Raf kinase inhibitor-like protein</fullName>
    </submittedName>
</protein>
<comment type="caution">
    <text evidence="2">The sequence shown here is derived from an EMBL/GenBank/DDBJ whole genome shotgun (WGS) entry which is preliminary data.</text>
</comment>
<evidence type="ECO:0000313" key="3">
    <source>
        <dbReference type="Proteomes" id="UP000475214"/>
    </source>
</evidence>
<dbReference type="EMBL" id="JAAGOA010000016">
    <property type="protein sequence ID" value="NEE02669.1"/>
    <property type="molecule type" value="Genomic_DNA"/>
</dbReference>
<dbReference type="Proteomes" id="UP000475214">
    <property type="component" value="Unassembled WGS sequence"/>
</dbReference>
<evidence type="ECO:0000313" key="2">
    <source>
        <dbReference type="EMBL" id="NEE02669.1"/>
    </source>
</evidence>
<proteinExistence type="inferred from homology"/>
<name>A0A6L9SCD0_9ACTN</name>
<keyword evidence="3" id="KW-1185">Reference proteome</keyword>
<dbReference type="PANTHER" id="PTHR30289:SF1">
    <property type="entry name" value="PEBP (PHOSPHATIDYLETHANOLAMINE-BINDING PROTEIN) FAMILY PROTEIN"/>
    <property type="match status" value="1"/>
</dbReference>
<dbReference type="InterPro" id="IPR008914">
    <property type="entry name" value="PEBP"/>
</dbReference>
<accession>A0A6L9SCD0</accession>
<gene>
    <name evidence="2" type="ORF">G1H10_21105</name>
</gene>
<dbReference type="AlphaFoldDB" id="A0A6L9SCD0"/>
<dbReference type="CDD" id="cd00865">
    <property type="entry name" value="PEBP_bact_arch"/>
    <property type="match status" value="1"/>
</dbReference>
<comment type="similarity">
    <text evidence="1">Belongs to the UPF0098 family.</text>
</comment>
<dbReference type="InterPro" id="IPR005247">
    <property type="entry name" value="YbhB_YbcL/LppC-like"/>
</dbReference>
<dbReference type="Pfam" id="PF01161">
    <property type="entry name" value="PBP"/>
    <property type="match status" value="1"/>
</dbReference>
<dbReference type="NCBIfam" id="TIGR00481">
    <property type="entry name" value="YbhB/YbcL family Raf kinase inhibitor-like protein"/>
    <property type="match status" value="1"/>
</dbReference>
<reference evidence="2 3" key="1">
    <citation type="submission" date="2020-02" db="EMBL/GenBank/DDBJ databases">
        <authorList>
            <person name="Li X.-J."/>
            <person name="Han X.-M."/>
        </authorList>
    </citation>
    <scope>NUCLEOTIDE SEQUENCE [LARGE SCALE GENOMIC DNA]</scope>
    <source>
        <strain evidence="2 3">CCTCC AB 2017055</strain>
    </source>
</reference>
<evidence type="ECO:0000256" key="1">
    <source>
        <dbReference type="ARBA" id="ARBA00007120"/>
    </source>
</evidence>